<keyword evidence="1" id="KW-1133">Transmembrane helix</keyword>
<sequence length="277" mass="30219">MKRTLLIVGIIVVVGVGLGPWAYRTFRDQGDLIALPAFDYRTNDSWAALPPEMPPAVWAEGWAVDVILVGPDDGLAPRSQTQISSQTDRAVEQSKRLSESLSVIGPVYAPLYREANAATDLSAALKSYLDDHNRGRAFVIATDHPLPPEMLAPILDDESLRERFGGFLRLTRARGDDALFSSIAGPENTASNFLAYCPPQYAEAETCQPVVEIGRQDGMMIVSQDEPIAGDNLTGYKEWLEANVAKTAEPLGALEEVEIIDIRRPGETDPKPEASEN</sequence>
<feature type="transmembrane region" description="Helical" evidence="1">
    <location>
        <begin position="5"/>
        <end position="23"/>
    </location>
</feature>
<protein>
    <submittedName>
        <fullName evidence="2">Uncharacterized protein</fullName>
    </submittedName>
</protein>
<keyword evidence="1" id="KW-0472">Membrane</keyword>
<organism evidence="2 3">
    <name type="scientific">Hyphomonas chukchiensis</name>
    <dbReference type="NCBI Taxonomy" id="1280947"/>
    <lineage>
        <taxon>Bacteria</taxon>
        <taxon>Pseudomonadati</taxon>
        <taxon>Pseudomonadota</taxon>
        <taxon>Alphaproteobacteria</taxon>
        <taxon>Hyphomonadales</taxon>
        <taxon>Hyphomonadaceae</taxon>
        <taxon>Hyphomonas</taxon>
    </lineage>
</organism>
<dbReference type="RefSeq" id="WP_034743052.1">
    <property type="nucleotide sequence ID" value="NZ_AWFG01000063.1"/>
</dbReference>
<reference evidence="2 3" key="1">
    <citation type="journal article" date="2014" name="Antonie Van Leeuwenhoek">
        <title>Hyphomonas beringensis sp. nov. and Hyphomonas chukchiensis sp. nov., isolated from surface seawater of the Bering Sea and Chukchi Sea.</title>
        <authorList>
            <person name="Li C."/>
            <person name="Lai Q."/>
            <person name="Li G."/>
            <person name="Dong C."/>
            <person name="Wang J."/>
            <person name="Liao Y."/>
            <person name="Shao Z."/>
        </authorList>
    </citation>
    <scope>NUCLEOTIDE SEQUENCE [LARGE SCALE GENOMIC DNA]</scope>
    <source>
        <strain evidence="2 3">BH-BN04-4</strain>
    </source>
</reference>
<dbReference type="Proteomes" id="UP000027190">
    <property type="component" value="Unassembled WGS sequence"/>
</dbReference>
<dbReference type="OrthoDB" id="7617491at2"/>
<evidence type="ECO:0000256" key="1">
    <source>
        <dbReference type="SAM" id="Phobius"/>
    </source>
</evidence>
<name>A0A062U4I5_9PROT</name>
<dbReference type="AlphaFoldDB" id="A0A062U4I5"/>
<comment type="caution">
    <text evidence="2">The sequence shown here is derived from an EMBL/GenBank/DDBJ whole genome shotgun (WGS) entry which is preliminary data.</text>
</comment>
<dbReference type="EMBL" id="AWFG01000063">
    <property type="protein sequence ID" value="KCZ55236.1"/>
    <property type="molecule type" value="Genomic_DNA"/>
</dbReference>
<proteinExistence type="predicted"/>
<dbReference type="STRING" id="1280947.HY30_08720"/>
<keyword evidence="1" id="KW-0812">Transmembrane</keyword>
<dbReference type="PATRIC" id="fig|1280947.3.peg.3180"/>
<evidence type="ECO:0000313" key="2">
    <source>
        <dbReference type="EMBL" id="KCZ55236.1"/>
    </source>
</evidence>
<evidence type="ECO:0000313" key="3">
    <source>
        <dbReference type="Proteomes" id="UP000027190"/>
    </source>
</evidence>
<keyword evidence="3" id="KW-1185">Reference proteome</keyword>
<gene>
    <name evidence="2" type="ORF">HY30_08720</name>
</gene>
<accession>A0A062U4I5</accession>